<accession>A0A9D0ZDE5</accession>
<dbReference type="EMBL" id="DVGA01000027">
    <property type="protein sequence ID" value="HIQ78032.1"/>
    <property type="molecule type" value="Genomic_DNA"/>
</dbReference>
<dbReference type="Proteomes" id="UP000824262">
    <property type="component" value="Unassembled WGS sequence"/>
</dbReference>
<sequence>MEKSPGSVMLPGDFLFQPTADVGPEAQPTKTQACRPRPMMGRSTLVVGVACALAALIF</sequence>
<dbReference type="AlphaFoldDB" id="A0A9D0ZDE5"/>
<evidence type="ECO:0000313" key="2">
    <source>
        <dbReference type="Proteomes" id="UP000824262"/>
    </source>
</evidence>
<comment type="caution">
    <text evidence="1">The sequence shown here is derived from an EMBL/GenBank/DDBJ whole genome shotgun (WGS) entry which is preliminary data.</text>
</comment>
<gene>
    <name evidence="1" type="ORF">IAB77_02100</name>
</gene>
<name>A0A9D0ZDE5_9FIRM</name>
<proteinExistence type="predicted"/>
<organism evidence="1 2">
    <name type="scientific">Candidatus Scatomorpha intestinavium</name>
    <dbReference type="NCBI Taxonomy" id="2840922"/>
    <lineage>
        <taxon>Bacteria</taxon>
        <taxon>Bacillati</taxon>
        <taxon>Bacillota</taxon>
        <taxon>Clostridia</taxon>
        <taxon>Eubacteriales</taxon>
        <taxon>Candidatus Scatomorpha</taxon>
    </lineage>
</organism>
<reference evidence="1" key="2">
    <citation type="journal article" date="2021" name="PeerJ">
        <title>Extensive microbial diversity within the chicken gut microbiome revealed by metagenomics and culture.</title>
        <authorList>
            <person name="Gilroy R."/>
            <person name="Ravi A."/>
            <person name="Getino M."/>
            <person name="Pursley I."/>
            <person name="Horton D.L."/>
            <person name="Alikhan N.F."/>
            <person name="Baker D."/>
            <person name="Gharbi K."/>
            <person name="Hall N."/>
            <person name="Watson M."/>
            <person name="Adriaenssens E.M."/>
            <person name="Foster-Nyarko E."/>
            <person name="Jarju S."/>
            <person name="Secka A."/>
            <person name="Antonio M."/>
            <person name="Oren A."/>
            <person name="Chaudhuri R.R."/>
            <person name="La Ragione R."/>
            <person name="Hildebrand F."/>
            <person name="Pallen M.J."/>
        </authorList>
    </citation>
    <scope>NUCLEOTIDE SEQUENCE</scope>
    <source>
        <strain evidence="1">ChiBcolR7-354</strain>
    </source>
</reference>
<reference evidence="1" key="1">
    <citation type="submission" date="2020-10" db="EMBL/GenBank/DDBJ databases">
        <authorList>
            <person name="Gilroy R."/>
        </authorList>
    </citation>
    <scope>NUCLEOTIDE SEQUENCE</scope>
    <source>
        <strain evidence="1">ChiBcolR7-354</strain>
    </source>
</reference>
<protein>
    <submittedName>
        <fullName evidence="1">Uncharacterized protein</fullName>
    </submittedName>
</protein>
<evidence type="ECO:0000313" key="1">
    <source>
        <dbReference type="EMBL" id="HIQ78032.1"/>
    </source>
</evidence>